<accession>A0A1V9D9X1</accession>
<dbReference type="SUPFAM" id="SSF51735">
    <property type="entry name" value="NAD(P)-binding Rossmann-fold domains"/>
    <property type="match status" value="1"/>
</dbReference>
<dbReference type="InterPro" id="IPR002347">
    <property type="entry name" value="SDR_fam"/>
</dbReference>
<dbReference type="InterPro" id="IPR051911">
    <property type="entry name" value="SDR_oxidoreductase"/>
</dbReference>
<dbReference type="NCBIfam" id="NF005065">
    <property type="entry name" value="PRK06482.1"/>
    <property type="match status" value="1"/>
</dbReference>
<dbReference type="PANTHER" id="PTHR43976">
    <property type="entry name" value="SHORT CHAIN DEHYDROGENASE"/>
    <property type="match status" value="1"/>
</dbReference>
<evidence type="ECO:0000256" key="2">
    <source>
        <dbReference type="ARBA" id="ARBA00023002"/>
    </source>
</evidence>
<dbReference type="Pfam" id="PF00106">
    <property type="entry name" value="adh_short"/>
    <property type="match status" value="1"/>
</dbReference>
<gene>
    <name evidence="4" type="ORF">B2J69_20245</name>
</gene>
<dbReference type="OrthoDB" id="9775296at2"/>
<dbReference type="PANTHER" id="PTHR43976:SF16">
    <property type="entry name" value="SHORT-CHAIN DEHYDROGENASE_REDUCTASE FAMILY PROTEIN"/>
    <property type="match status" value="1"/>
</dbReference>
<comment type="similarity">
    <text evidence="1 3">Belongs to the short-chain dehydrogenases/reductases (SDR) family.</text>
</comment>
<keyword evidence="2" id="KW-0560">Oxidoreductase</keyword>
<dbReference type="AlphaFoldDB" id="A0A1V9D9X1"/>
<dbReference type="CDD" id="cd05374">
    <property type="entry name" value="17beta-HSD-like_SDR_c"/>
    <property type="match status" value="1"/>
</dbReference>
<dbReference type="EMBL" id="MWUE01000033">
    <property type="protein sequence ID" value="OQP30575.1"/>
    <property type="molecule type" value="Genomic_DNA"/>
</dbReference>
<dbReference type="PRINTS" id="PR00080">
    <property type="entry name" value="SDRFAMILY"/>
</dbReference>
<evidence type="ECO:0000313" key="4">
    <source>
        <dbReference type="EMBL" id="OQP30575.1"/>
    </source>
</evidence>
<reference evidence="4 5" key="1">
    <citation type="submission" date="2017-02" db="EMBL/GenBank/DDBJ databases">
        <title>Whole genome shotgun sequence of Pantoea agglomerans strain AS1 isolated from a cycad, Zamia floridana in Central Florida, USA.</title>
        <authorList>
            <person name="Lata P."/>
            <person name="Govindarajan S."/>
            <person name="Qi F."/>
            <person name="Li J.-L."/>
            <person name="Maurya S.K."/>
            <person name="Sahoo M.K."/>
        </authorList>
    </citation>
    <scope>NUCLEOTIDE SEQUENCE [LARGE SCALE GENOMIC DNA]</scope>
    <source>
        <strain evidence="4 5">AS1</strain>
    </source>
</reference>
<evidence type="ECO:0000313" key="5">
    <source>
        <dbReference type="Proteomes" id="UP000192769"/>
    </source>
</evidence>
<name>A0A1V9D9X1_9GAMM</name>
<dbReference type="Gene3D" id="3.40.50.720">
    <property type="entry name" value="NAD(P)-binding Rossmann-like Domain"/>
    <property type="match status" value="1"/>
</dbReference>
<proteinExistence type="inferred from homology"/>
<keyword evidence="5" id="KW-1185">Reference proteome</keyword>
<evidence type="ECO:0000256" key="3">
    <source>
        <dbReference type="RuleBase" id="RU000363"/>
    </source>
</evidence>
<organism evidence="4 5">
    <name type="scientific">Pantoea latae</name>
    <dbReference type="NCBI Taxonomy" id="1964541"/>
    <lineage>
        <taxon>Bacteria</taxon>
        <taxon>Pseudomonadati</taxon>
        <taxon>Pseudomonadota</taxon>
        <taxon>Gammaproteobacteria</taxon>
        <taxon>Enterobacterales</taxon>
        <taxon>Erwiniaceae</taxon>
        <taxon>Pantoea</taxon>
    </lineage>
</organism>
<dbReference type="Proteomes" id="UP000192769">
    <property type="component" value="Unassembled WGS sequence"/>
</dbReference>
<evidence type="ECO:0000256" key="1">
    <source>
        <dbReference type="ARBA" id="ARBA00006484"/>
    </source>
</evidence>
<dbReference type="RefSeq" id="WP_081141713.1">
    <property type="nucleotide sequence ID" value="NZ_MWUE01000033.1"/>
</dbReference>
<dbReference type="InterPro" id="IPR036291">
    <property type="entry name" value="NAD(P)-bd_dom_sf"/>
</dbReference>
<protein>
    <submittedName>
        <fullName evidence="4">Short-chain dehydrogenase/reductase</fullName>
    </submittedName>
</protein>
<dbReference type="PRINTS" id="PR00081">
    <property type="entry name" value="GDHRDH"/>
</dbReference>
<sequence>MSNKTWFITGISSGLGLAITRQLLLQGDRVIGTVRSHQPVKALAAEYPDTLSVLKLDLSHTDSVEAMVNQAFRDAGRIDVVVNNAGYGLFGPAEGLSTEQIKHQLDTNLLGPVLVTRAALPFLRQQGGGKIIAISSYGGQATHPGASLYHASKWGLEGFFESLAKEVVSFGISVNIVEPGSARTAFRSTAGEQMGALPDAYRDTPLGQMLGRLNDNGYTAKGAPEKMASMILKLTAMESAPLRLVLGSDAYAFMETALEERLISLREQQIQAPASDTE</sequence>
<dbReference type="GO" id="GO:0016491">
    <property type="term" value="F:oxidoreductase activity"/>
    <property type="evidence" value="ECO:0007669"/>
    <property type="project" value="UniProtKB-KW"/>
</dbReference>
<comment type="caution">
    <text evidence="4">The sequence shown here is derived from an EMBL/GenBank/DDBJ whole genome shotgun (WGS) entry which is preliminary data.</text>
</comment>